<accession>A0AA40I5D8</accession>
<keyword evidence="4" id="KW-1185">Reference proteome</keyword>
<evidence type="ECO:0000313" key="4">
    <source>
        <dbReference type="Proteomes" id="UP001177744"/>
    </source>
</evidence>
<feature type="compositionally biased region" description="Low complexity" evidence="1">
    <location>
        <begin position="44"/>
        <end position="59"/>
    </location>
</feature>
<feature type="domain" description="Cyclin N-terminal" evidence="2">
    <location>
        <begin position="277"/>
        <end position="346"/>
    </location>
</feature>
<comment type="caution">
    <text evidence="3">The sequence shown here is derived from an EMBL/GenBank/DDBJ whole genome shotgun (WGS) entry which is preliminary data.</text>
</comment>
<dbReference type="InterPro" id="IPR006671">
    <property type="entry name" value="Cyclin_N"/>
</dbReference>
<feature type="non-terminal residue" evidence="3">
    <location>
        <position position="480"/>
    </location>
</feature>
<evidence type="ECO:0000313" key="3">
    <source>
        <dbReference type="EMBL" id="KAK1343284.1"/>
    </source>
</evidence>
<dbReference type="Pfam" id="PF00134">
    <property type="entry name" value="Cyclin_N"/>
    <property type="match status" value="1"/>
</dbReference>
<dbReference type="SUPFAM" id="SSF47954">
    <property type="entry name" value="Cyclin-like"/>
    <property type="match status" value="1"/>
</dbReference>
<reference evidence="3" key="1">
    <citation type="submission" date="2023-06" db="EMBL/GenBank/DDBJ databases">
        <title>Reference genome for the Northern bat (Eptesicus nilssonii), a most northern bat species.</title>
        <authorList>
            <person name="Laine V.N."/>
            <person name="Pulliainen A.T."/>
            <person name="Lilley T.M."/>
        </authorList>
    </citation>
    <scope>NUCLEOTIDE SEQUENCE</scope>
    <source>
        <strain evidence="3">BLF_Eptnil</strain>
        <tissue evidence="3">Kidney</tissue>
    </source>
</reference>
<feature type="compositionally biased region" description="Gly residues" evidence="1">
    <location>
        <begin position="161"/>
        <end position="170"/>
    </location>
</feature>
<dbReference type="InterPro" id="IPR036915">
    <property type="entry name" value="Cyclin-like_sf"/>
</dbReference>
<sequence>MASGARSPPSEETPDGRRIALAIRLRLPPPRRRFPAPSRGELGGRAARTPPAAGPAAVPTTPPPPPRPLRLSDSVGPLNERRLVAHLRLALGREARLWRGGHPQVPVPRRGPPGSTCIPHFTRARDAAGPHLHPRSGEPHPGAGTQPQVRPRKRHEARGTRQGGLTGSLTGGCPARRCLGRACGSGSSAQPGERAREGAATLSRWAAGRRFPLRDFFKSFFFLLLIKAKGLLALSRRLLPLVARDRPPATFPATPPPPLEQVELSGTLLEVELQLRRLGNVFLFSHSTFNLALTTCCRLLASGTVRESLLHIVTVTCLRLAAKVNEEEELIPRIKDFIKYCGSDYTPIQGVCRVYPGLICAFGTAHNKGRPSTSVHTSLHMHHRKVTHKAHDTWSSENVPYIQHSSTRLPLLKDSQFHALVVVGWPHVVELLPQRNPSLHVASLTKQLQHCMAGHQLLQFKGSTLALVIITLELERLMPD</sequence>
<dbReference type="Proteomes" id="UP001177744">
    <property type="component" value="Unassembled WGS sequence"/>
</dbReference>
<dbReference type="EMBL" id="JAULJE010000005">
    <property type="protein sequence ID" value="KAK1343284.1"/>
    <property type="molecule type" value="Genomic_DNA"/>
</dbReference>
<proteinExistence type="predicted"/>
<gene>
    <name evidence="3" type="ORF">QTO34_016062</name>
</gene>
<feature type="region of interest" description="Disordered" evidence="1">
    <location>
        <begin position="127"/>
        <end position="171"/>
    </location>
</feature>
<dbReference type="Gene3D" id="1.10.472.10">
    <property type="entry name" value="Cyclin-like"/>
    <property type="match status" value="1"/>
</dbReference>
<protein>
    <recommendedName>
        <fullName evidence="2">Cyclin N-terminal domain-containing protein</fullName>
    </recommendedName>
</protein>
<dbReference type="AlphaFoldDB" id="A0AA40I5D8"/>
<evidence type="ECO:0000256" key="1">
    <source>
        <dbReference type="SAM" id="MobiDB-lite"/>
    </source>
</evidence>
<organism evidence="3 4">
    <name type="scientific">Cnephaeus nilssonii</name>
    <name type="common">Northern bat</name>
    <name type="synonym">Eptesicus nilssonii</name>
    <dbReference type="NCBI Taxonomy" id="3371016"/>
    <lineage>
        <taxon>Eukaryota</taxon>
        <taxon>Metazoa</taxon>
        <taxon>Chordata</taxon>
        <taxon>Craniata</taxon>
        <taxon>Vertebrata</taxon>
        <taxon>Euteleostomi</taxon>
        <taxon>Mammalia</taxon>
        <taxon>Eutheria</taxon>
        <taxon>Laurasiatheria</taxon>
        <taxon>Chiroptera</taxon>
        <taxon>Yangochiroptera</taxon>
        <taxon>Vespertilionidae</taxon>
        <taxon>Cnephaeus</taxon>
    </lineage>
</organism>
<name>A0AA40I5D8_CNENI</name>
<feature type="region of interest" description="Disordered" evidence="1">
    <location>
        <begin position="23"/>
        <end position="75"/>
    </location>
</feature>
<evidence type="ECO:0000259" key="2">
    <source>
        <dbReference type="Pfam" id="PF00134"/>
    </source>
</evidence>